<dbReference type="EMBL" id="LJSK01000008">
    <property type="protein sequence ID" value="KPI90227.1"/>
    <property type="molecule type" value="Genomic_DNA"/>
</dbReference>
<sequence>MRFIHGCTNGRVLVAKTVAAGITNTETEGTRIAVISFFGVVSSIAAPIVGCCYLYYSVHHAVLGPWIFPGVNESSEDWFS</sequence>
<evidence type="ECO:0000313" key="3">
    <source>
        <dbReference type="Proteomes" id="UP000038009"/>
    </source>
</evidence>
<comment type="caution">
    <text evidence="2">The sequence shown here is derived from an EMBL/GenBank/DDBJ whole genome shotgun (WGS) entry which is preliminary data.</text>
</comment>
<accession>A0A0N0P931</accession>
<evidence type="ECO:0000256" key="1">
    <source>
        <dbReference type="SAM" id="Phobius"/>
    </source>
</evidence>
<reference evidence="2 3" key="1">
    <citation type="journal article" date="2015" name="PLoS Pathog.">
        <title>Leptomonas seymouri: Adaptations to the Dixenous Life Cycle Analyzed by Genome Sequencing, Transcriptome Profiling and Co-infection with Leishmania donovani.</title>
        <authorList>
            <person name="Kraeva N."/>
            <person name="Butenko A."/>
            <person name="Hlavacova J."/>
            <person name="Kostygov A."/>
            <person name="Myskova J."/>
            <person name="Grybchuk D."/>
            <person name="Lestinova T."/>
            <person name="Votypka J."/>
            <person name="Volf P."/>
            <person name="Opperdoes F."/>
            <person name="Flegontov P."/>
            <person name="Lukes J."/>
            <person name="Yurchenko V."/>
        </authorList>
    </citation>
    <scope>NUCLEOTIDE SEQUENCE [LARGE SCALE GENOMIC DNA]</scope>
    <source>
        <strain evidence="2 3">ATCC 30220</strain>
    </source>
</reference>
<keyword evidence="3" id="KW-1185">Reference proteome</keyword>
<evidence type="ECO:0000313" key="2">
    <source>
        <dbReference type="EMBL" id="KPI90227.1"/>
    </source>
</evidence>
<protein>
    <submittedName>
        <fullName evidence="2">Uncharacterized protein</fullName>
    </submittedName>
</protein>
<dbReference type="Proteomes" id="UP000038009">
    <property type="component" value="Unassembled WGS sequence"/>
</dbReference>
<keyword evidence="1" id="KW-1133">Transmembrane helix</keyword>
<proteinExistence type="predicted"/>
<feature type="transmembrane region" description="Helical" evidence="1">
    <location>
        <begin position="32"/>
        <end position="56"/>
    </location>
</feature>
<name>A0A0N0P931_LEPSE</name>
<organism evidence="2 3">
    <name type="scientific">Leptomonas seymouri</name>
    <dbReference type="NCBI Taxonomy" id="5684"/>
    <lineage>
        <taxon>Eukaryota</taxon>
        <taxon>Discoba</taxon>
        <taxon>Euglenozoa</taxon>
        <taxon>Kinetoplastea</taxon>
        <taxon>Metakinetoplastina</taxon>
        <taxon>Trypanosomatida</taxon>
        <taxon>Trypanosomatidae</taxon>
        <taxon>Leishmaniinae</taxon>
        <taxon>Leptomonas</taxon>
    </lineage>
</organism>
<gene>
    <name evidence="2" type="ORF">ABL78_0609</name>
</gene>
<keyword evidence="1" id="KW-0812">Transmembrane</keyword>
<keyword evidence="1" id="KW-0472">Membrane</keyword>
<dbReference type="VEuPathDB" id="TriTrypDB:Lsey_0008_0140"/>
<dbReference type="AlphaFoldDB" id="A0A0N0P931"/>